<evidence type="ECO:0000313" key="2">
    <source>
        <dbReference type="EMBL" id="CAB9514605.1"/>
    </source>
</evidence>
<name>A0A9N8E672_9STRA</name>
<sequence>MCHYNSKQQDPPAGNSEMINPYYSYLQMLLPLMASSNVGESASAGINEAPEEVTIAIYSDNARCLSTRESMTMRSKHKAPAAKRCRWSSVPDIAEISKLLASKPTTTKSRRSSDDLRSLMLNNSRAPRSTDDLRNCQSTGSLLKRSGRQEEKHQRKKNDSWDRSPLGNSGSSRPKNPFDLRMPIMPLTTTNSPPAPPLLLSRPSEKLSPKTLILKKPQRQSSAEAQRDLESDTKSVLQKFLKNLKKDEGADSEVDAKKQERTTRDMPPMSVQRAV</sequence>
<proteinExistence type="predicted"/>
<evidence type="ECO:0000313" key="3">
    <source>
        <dbReference type="Proteomes" id="UP001153069"/>
    </source>
</evidence>
<dbReference type="Proteomes" id="UP001153069">
    <property type="component" value="Unassembled WGS sequence"/>
</dbReference>
<comment type="caution">
    <text evidence="2">The sequence shown here is derived from an EMBL/GenBank/DDBJ whole genome shotgun (WGS) entry which is preliminary data.</text>
</comment>
<dbReference type="EMBL" id="CAICTM010000662">
    <property type="protein sequence ID" value="CAB9514605.1"/>
    <property type="molecule type" value="Genomic_DNA"/>
</dbReference>
<feature type="region of interest" description="Disordered" evidence="1">
    <location>
        <begin position="101"/>
        <end position="275"/>
    </location>
</feature>
<feature type="compositionally biased region" description="Low complexity" evidence="1">
    <location>
        <begin position="186"/>
        <end position="202"/>
    </location>
</feature>
<feature type="compositionally biased region" description="Basic and acidic residues" evidence="1">
    <location>
        <begin position="147"/>
        <end position="162"/>
    </location>
</feature>
<dbReference type="AlphaFoldDB" id="A0A9N8E672"/>
<organism evidence="2 3">
    <name type="scientific">Seminavis robusta</name>
    <dbReference type="NCBI Taxonomy" id="568900"/>
    <lineage>
        <taxon>Eukaryota</taxon>
        <taxon>Sar</taxon>
        <taxon>Stramenopiles</taxon>
        <taxon>Ochrophyta</taxon>
        <taxon>Bacillariophyta</taxon>
        <taxon>Bacillariophyceae</taxon>
        <taxon>Bacillariophycidae</taxon>
        <taxon>Naviculales</taxon>
        <taxon>Naviculaceae</taxon>
        <taxon>Seminavis</taxon>
    </lineage>
</organism>
<evidence type="ECO:0000256" key="1">
    <source>
        <dbReference type="SAM" id="MobiDB-lite"/>
    </source>
</evidence>
<keyword evidence="3" id="KW-1185">Reference proteome</keyword>
<reference evidence="2" key="1">
    <citation type="submission" date="2020-06" db="EMBL/GenBank/DDBJ databases">
        <authorList>
            <consortium name="Plant Systems Biology data submission"/>
        </authorList>
    </citation>
    <scope>NUCLEOTIDE SEQUENCE</scope>
    <source>
        <strain evidence="2">D6</strain>
    </source>
</reference>
<protein>
    <submittedName>
        <fullName evidence="2">Uncharacterized protein</fullName>
    </submittedName>
</protein>
<accession>A0A9N8E672</accession>
<gene>
    <name evidence="2" type="ORF">SEMRO_663_G183600.1</name>
</gene>
<feature type="compositionally biased region" description="Basic and acidic residues" evidence="1">
    <location>
        <begin position="244"/>
        <end position="264"/>
    </location>
</feature>